<proteinExistence type="predicted"/>
<dbReference type="EMBL" id="LAZR01000952">
    <property type="protein sequence ID" value="KKN53909.1"/>
    <property type="molecule type" value="Genomic_DNA"/>
</dbReference>
<comment type="caution">
    <text evidence="1">The sequence shown here is derived from an EMBL/GenBank/DDBJ whole genome shotgun (WGS) entry which is preliminary data.</text>
</comment>
<accession>A0A0F9RGE9</accession>
<organism evidence="1">
    <name type="scientific">marine sediment metagenome</name>
    <dbReference type="NCBI Taxonomy" id="412755"/>
    <lineage>
        <taxon>unclassified sequences</taxon>
        <taxon>metagenomes</taxon>
        <taxon>ecological metagenomes</taxon>
    </lineage>
</organism>
<name>A0A0F9RGE9_9ZZZZ</name>
<sequence length="334" mass="39007">MFLWRINSYGREISDEKWETIDVGFVNFWRNAQIIPFPHRIRKDDHTLIFIPDFQSLVDRSENNVRLLQGVNENKHDLNAYFQHHPFPRNSIEVPIKTQGQQSDKIANSLYESLCYDLFIICNLCAPSSLNAYISEFGESDGDEFEALSLTSTVFETIYNDDFFSDIDAGDWFPYSDGASWFRRIRNSYNQIPKSRIEKTLFGLMQISKNAFNEYNIILIFYCLETIFDTKAGENFRVIADRIGILLDLSSDKKADLRKKLRTLYDLRSAIVHGGMELSHPMLNDLLDSNVDNHINRMMNACEFGNNLVVVCLRRLMRSQITELKFEERIFLKN</sequence>
<protein>
    <submittedName>
        <fullName evidence="1">Uncharacterized protein</fullName>
    </submittedName>
</protein>
<reference evidence="1" key="1">
    <citation type="journal article" date="2015" name="Nature">
        <title>Complex archaea that bridge the gap between prokaryotes and eukaryotes.</title>
        <authorList>
            <person name="Spang A."/>
            <person name="Saw J.H."/>
            <person name="Jorgensen S.L."/>
            <person name="Zaremba-Niedzwiedzka K."/>
            <person name="Martijn J."/>
            <person name="Lind A.E."/>
            <person name="van Eijk R."/>
            <person name="Schleper C."/>
            <person name="Guy L."/>
            <person name="Ettema T.J."/>
        </authorList>
    </citation>
    <scope>NUCLEOTIDE SEQUENCE</scope>
</reference>
<gene>
    <name evidence="1" type="ORF">LCGC14_0597640</name>
</gene>
<dbReference type="AlphaFoldDB" id="A0A0F9RGE9"/>
<evidence type="ECO:0000313" key="1">
    <source>
        <dbReference type="EMBL" id="KKN53909.1"/>
    </source>
</evidence>